<gene>
    <name evidence="9" type="ORF">NGATSA_3004200</name>
</gene>
<keyword evidence="2" id="KW-0813">Transport</keyword>
<dbReference type="CDD" id="cd21678">
    <property type="entry name" value="SMP_TCB"/>
    <property type="match status" value="1"/>
</dbReference>
<evidence type="ECO:0000256" key="5">
    <source>
        <dbReference type="ARBA" id="ARBA00023136"/>
    </source>
</evidence>
<feature type="compositionally biased region" description="Polar residues" evidence="6">
    <location>
        <begin position="58"/>
        <end position="69"/>
    </location>
</feature>
<organism evidence="9">
    <name type="scientific">Nannochloropsis gaditana (strain CCMP526)</name>
    <name type="common">Green microalga</name>
    <name type="synonym">Microchloropsis gaditana</name>
    <dbReference type="NCBI Taxonomy" id="1093141"/>
    <lineage>
        <taxon>Eukaryota</taxon>
        <taxon>Sar</taxon>
        <taxon>Stramenopiles</taxon>
        <taxon>Ochrophyta</taxon>
        <taxon>Eustigmatophyceae</taxon>
        <taxon>Eustigmatales</taxon>
        <taxon>Monodopsidaceae</taxon>
        <taxon>Nannochloropsis</taxon>
    </lineage>
</organism>
<evidence type="ECO:0000256" key="1">
    <source>
        <dbReference type="ARBA" id="ARBA00004370"/>
    </source>
</evidence>
<sequence length="829" mass="88683">RENNRHSFATKDKRDPHPPEDTSWRFLFQEVFNCFLLFLIADMPVPADVDGKEVTRASDASNQGVTTASAAVEHKAATSSSTGSAIPAPKPKPSSGAGSKPPPAFKNPLAVSEPTREMLVPGLLVMGASLFSWVAGKYNLSVLVSLGLGSIVYYSIRTLRDRLTQAARIWADRNAQRKRVIGDEESAEWINTVLYRFWQYYEPVLCQNIRDAVQPALDANKPAALSALEFGRLTLGKTPPFISSAKLLLRDNHHNEISEDRLVLNLGLGFHAPDLEVVVAAKTVAASLPLAVKNVWFEGKLRVEIDLVPEFPHAKTVLVTFLEKPIVDFSVVPLKSVNIFDMPGLSQFLTNLILNGISDNLVNPEKLVIDLIPAECGQVEASKGLLFVSIDKAVYKETSALDMMNVGKSDVFAEIQVGKNSVRSQPVPQGKSDTFVFRQEALALLVKGNLAAEVVKVYLRQKRIGGEKLLGKLYVPIAEIANSPNSTVSETLPFEAVDGSLTATFVFNALAQISFGEGGDEAPSVSESAQQVTDQGEGAEEAVKVTAPAMARTGKTGALLVQIHQGQDLPAKDSSGFSDPYAVLYYTNTKVGKTPVVSKSLSPTFDWSKEFTVADIDRVAFTLRLFDKDDMGIDEPLGDLDLHMRDIFPVLDAATGERDFLIIKKWMSLRAPGPVVQTTKTAADLKNKTPAKKATGFGHVLLSFIFRPTTLPNGMEAFHAELGNAEDDLSLSPYSGGGAFGAIGKGVGTVGSGIGAVGSGVMGGVGMLGTGVVGGVTGTANLLGSGLKGAVNMTGKGGNAMSKHMNSFSSEATPRSKKSFFSRKKSGEA</sequence>
<dbReference type="AlphaFoldDB" id="I2CNZ3"/>
<dbReference type="PROSITE" id="PS50004">
    <property type="entry name" value="C2"/>
    <property type="match status" value="1"/>
</dbReference>
<comment type="subcellular location">
    <subcellularLocation>
        <location evidence="1">Membrane</location>
    </subcellularLocation>
</comment>
<evidence type="ECO:0000259" key="7">
    <source>
        <dbReference type="PROSITE" id="PS50004"/>
    </source>
</evidence>
<dbReference type="SMART" id="SM00239">
    <property type="entry name" value="C2"/>
    <property type="match status" value="2"/>
</dbReference>
<feature type="domain" description="SMP-LTD" evidence="8">
    <location>
        <begin position="183"/>
        <end position="372"/>
    </location>
</feature>
<feature type="compositionally biased region" description="Low complexity" evidence="6">
    <location>
        <begin position="83"/>
        <end position="99"/>
    </location>
</feature>
<dbReference type="CDD" id="cd00030">
    <property type="entry name" value="C2"/>
    <property type="match status" value="1"/>
</dbReference>
<dbReference type="PANTHER" id="PTHR46980">
    <property type="entry name" value="TRICALBIN-1-RELATED"/>
    <property type="match status" value="1"/>
</dbReference>
<protein>
    <submittedName>
        <fullName evidence="9">C2 domain protein</fullName>
    </submittedName>
</protein>
<dbReference type="PANTHER" id="PTHR46980:SF2">
    <property type="entry name" value="TRICALBIN-1-RELATED"/>
    <property type="match status" value="1"/>
</dbReference>
<dbReference type="GO" id="GO:0016020">
    <property type="term" value="C:membrane"/>
    <property type="evidence" value="ECO:0007669"/>
    <property type="project" value="UniProtKB-SubCell"/>
</dbReference>
<keyword evidence="3" id="KW-0445">Lipid transport</keyword>
<evidence type="ECO:0000256" key="4">
    <source>
        <dbReference type="ARBA" id="ARBA00023121"/>
    </source>
</evidence>
<evidence type="ECO:0000313" key="9">
    <source>
        <dbReference type="EMBL" id="AFJ68626.1"/>
    </source>
</evidence>
<feature type="domain" description="C2" evidence="7">
    <location>
        <begin position="539"/>
        <end position="660"/>
    </location>
</feature>
<dbReference type="SUPFAM" id="SSF49562">
    <property type="entry name" value="C2 domain (Calcium/lipid-binding domain, CaLB)"/>
    <property type="match status" value="2"/>
</dbReference>
<keyword evidence="4" id="KW-0446">Lipid-binding</keyword>
<evidence type="ECO:0000259" key="8">
    <source>
        <dbReference type="PROSITE" id="PS51847"/>
    </source>
</evidence>
<evidence type="ECO:0000256" key="6">
    <source>
        <dbReference type="SAM" id="MobiDB-lite"/>
    </source>
</evidence>
<dbReference type="Gene3D" id="2.60.40.150">
    <property type="entry name" value="C2 domain"/>
    <property type="match status" value="2"/>
</dbReference>
<keyword evidence="5" id="KW-0472">Membrane</keyword>
<evidence type="ECO:0000256" key="2">
    <source>
        <dbReference type="ARBA" id="ARBA00022448"/>
    </source>
</evidence>
<feature type="region of interest" description="Disordered" evidence="6">
    <location>
        <begin position="801"/>
        <end position="829"/>
    </location>
</feature>
<reference evidence="9" key="2">
    <citation type="journal article" date="2012" name="Nat. Commun.">
        <title>Draft genome sequence and genetic transformation of the oleaginous alga Nannochloropis gaditana.</title>
        <authorList>
            <person name="Radakovits R."/>
            <person name="Jinkerson R.E."/>
            <person name="Fuerstenberg S.I."/>
            <person name="Tae H."/>
            <person name="Settlage R.E."/>
            <person name="Boore J.L."/>
            <person name="Posewitz M.C."/>
        </authorList>
    </citation>
    <scope>NUCLEOTIDE SEQUENCE</scope>
    <source>
        <strain evidence="9">CCMP526</strain>
    </source>
</reference>
<dbReference type="GO" id="GO:0008289">
    <property type="term" value="F:lipid binding"/>
    <property type="evidence" value="ECO:0007669"/>
    <property type="project" value="UniProtKB-KW"/>
</dbReference>
<dbReference type="Pfam" id="PF25669">
    <property type="entry name" value="SMP_MUG190-like"/>
    <property type="match status" value="1"/>
</dbReference>
<feature type="region of interest" description="Disordered" evidence="6">
    <location>
        <begin position="56"/>
        <end position="108"/>
    </location>
</feature>
<feature type="non-terminal residue" evidence="9">
    <location>
        <position position="1"/>
    </location>
</feature>
<evidence type="ECO:0000256" key="3">
    <source>
        <dbReference type="ARBA" id="ARBA00023055"/>
    </source>
</evidence>
<reference evidence="9" key="1">
    <citation type="journal article" date="2012" name="Bioengineered">
        <title>Additional insights into the genome of the oleaginous model alga Nannochloropsis gaditana.</title>
        <authorList>
            <person name="Jinkerson R.E."/>
            <person name="Radakovits R."/>
            <person name="Posewitz M.C."/>
        </authorList>
    </citation>
    <scope>NUCLEOTIDE SEQUENCE</scope>
    <source>
        <strain evidence="9">CCMP526</strain>
    </source>
</reference>
<accession>I2CNZ3</accession>
<dbReference type="InterPro" id="IPR052455">
    <property type="entry name" value="Tricalbin_domain"/>
</dbReference>
<dbReference type="Pfam" id="PF00168">
    <property type="entry name" value="C2"/>
    <property type="match status" value="2"/>
</dbReference>
<dbReference type="InterPro" id="IPR000008">
    <property type="entry name" value="C2_dom"/>
</dbReference>
<proteinExistence type="evidence at transcript level"/>
<dbReference type="GO" id="GO:0006869">
    <property type="term" value="P:lipid transport"/>
    <property type="evidence" value="ECO:0007669"/>
    <property type="project" value="UniProtKB-KW"/>
</dbReference>
<dbReference type="InterPro" id="IPR031468">
    <property type="entry name" value="SMP_LBD"/>
</dbReference>
<dbReference type="PROSITE" id="PS51847">
    <property type="entry name" value="SMP"/>
    <property type="match status" value="1"/>
</dbReference>
<feature type="compositionally biased region" description="Polar residues" evidence="6">
    <location>
        <begin position="804"/>
        <end position="813"/>
    </location>
</feature>
<dbReference type="InterPro" id="IPR035892">
    <property type="entry name" value="C2_domain_sf"/>
</dbReference>
<dbReference type="EMBL" id="JU963616">
    <property type="protein sequence ID" value="AFJ68626.1"/>
    <property type="molecule type" value="mRNA"/>
</dbReference>
<name>I2CNZ3_NANGC</name>
<feature type="compositionally biased region" description="Basic residues" evidence="6">
    <location>
        <begin position="815"/>
        <end position="829"/>
    </location>
</feature>